<dbReference type="InterPro" id="IPR051164">
    <property type="entry name" value="NmrA-like_oxidored"/>
</dbReference>
<organism evidence="5 6">
    <name type="scientific">Porites evermanni</name>
    <dbReference type="NCBI Taxonomy" id="104178"/>
    <lineage>
        <taxon>Eukaryota</taxon>
        <taxon>Metazoa</taxon>
        <taxon>Cnidaria</taxon>
        <taxon>Anthozoa</taxon>
        <taxon>Hexacorallia</taxon>
        <taxon>Scleractinia</taxon>
        <taxon>Fungiina</taxon>
        <taxon>Poritidae</taxon>
        <taxon>Porites</taxon>
    </lineage>
</organism>
<reference evidence="5 6" key="1">
    <citation type="submission" date="2022-05" db="EMBL/GenBank/DDBJ databases">
        <authorList>
            <consortium name="Genoscope - CEA"/>
            <person name="William W."/>
        </authorList>
    </citation>
    <scope>NUCLEOTIDE SEQUENCE [LARGE SCALE GENOMIC DNA]</scope>
</reference>
<accession>A0ABN8LAL3</accession>
<dbReference type="Gene3D" id="3.90.25.10">
    <property type="entry name" value="UDP-galactose 4-epimerase, domain 1"/>
    <property type="match status" value="1"/>
</dbReference>
<dbReference type="Gene3D" id="3.40.50.720">
    <property type="entry name" value="NAD(P)-binding Rossmann-like Domain"/>
    <property type="match status" value="1"/>
</dbReference>
<dbReference type="EMBL" id="CALNXI010000005">
    <property type="protein sequence ID" value="CAH3014001.1"/>
    <property type="molecule type" value="Genomic_DNA"/>
</dbReference>
<evidence type="ECO:0000256" key="1">
    <source>
        <dbReference type="ARBA" id="ARBA00006328"/>
    </source>
</evidence>
<keyword evidence="2" id="KW-0521">NADP</keyword>
<comment type="caution">
    <text evidence="5">The sequence shown here is derived from an EMBL/GenBank/DDBJ whole genome shotgun (WGS) entry which is preliminary data.</text>
</comment>
<keyword evidence="6" id="KW-1185">Reference proteome</keyword>
<evidence type="ECO:0000313" key="6">
    <source>
        <dbReference type="Proteomes" id="UP001159427"/>
    </source>
</evidence>
<dbReference type="InterPro" id="IPR008030">
    <property type="entry name" value="NmrA-like"/>
</dbReference>
<evidence type="ECO:0000259" key="4">
    <source>
        <dbReference type="Pfam" id="PF05368"/>
    </source>
</evidence>
<dbReference type="Pfam" id="PF05368">
    <property type="entry name" value="NmrA"/>
    <property type="match status" value="1"/>
</dbReference>
<gene>
    <name evidence="5" type="ORF">PEVE_00033581</name>
</gene>
<evidence type="ECO:0000313" key="5">
    <source>
        <dbReference type="EMBL" id="CAH3014001.1"/>
    </source>
</evidence>
<name>A0ABN8LAL3_9CNID</name>
<dbReference type="InterPro" id="IPR036291">
    <property type="entry name" value="NAD(P)-bd_dom_sf"/>
</dbReference>
<sequence>MSKPTVFVLGCSGSIGSAAVRALSTKYSGKLNILAGTRDVASGKVASPRSLPGVTILQADMNNKEALRDPLTGVTSLFIVTPSNGFRLAIGAAEVAKASRVEHILSVSGLTVELPNTMYGKLFGKLESSIKLLQIPYTLIRLPSFVDNYWAYKHPIQQNSSFSTPADPTKPLAAVVVEDAGKAAAAIMVEPEKHYGKTYKLISNRHTLNELAVAFSHALGKDVKHERISYETFRCQLVDVAGFSEENADAVLETYRLIDEESPVVNQPEYTPESSHFTQITGEKPTSLQEWVNQVAPSFK</sequence>
<proteinExistence type="inferred from homology"/>
<dbReference type="PANTHER" id="PTHR42748:SF18">
    <property type="entry name" value="NMRA-LIKE DOMAIN-CONTAINING PROTEIN"/>
    <property type="match status" value="1"/>
</dbReference>
<evidence type="ECO:0000256" key="2">
    <source>
        <dbReference type="ARBA" id="ARBA00022857"/>
    </source>
</evidence>
<dbReference type="SUPFAM" id="SSF51735">
    <property type="entry name" value="NAD(P)-binding Rossmann-fold domains"/>
    <property type="match status" value="1"/>
</dbReference>
<protein>
    <recommendedName>
        <fullName evidence="3">NmrA-like family domain-containing protein 1</fullName>
    </recommendedName>
</protein>
<feature type="domain" description="NmrA-like" evidence="4">
    <location>
        <begin position="3"/>
        <end position="291"/>
    </location>
</feature>
<comment type="similarity">
    <text evidence="1">Belongs to the NmrA-type oxidoreductase family.</text>
</comment>
<dbReference type="PANTHER" id="PTHR42748">
    <property type="entry name" value="NITROGEN METABOLITE REPRESSION PROTEIN NMRA FAMILY MEMBER"/>
    <property type="match status" value="1"/>
</dbReference>
<evidence type="ECO:0000256" key="3">
    <source>
        <dbReference type="ARBA" id="ARBA00040296"/>
    </source>
</evidence>
<dbReference type="Proteomes" id="UP001159427">
    <property type="component" value="Unassembled WGS sequence"/>
</dbReference>